<keyword evidence="3" id="KW-1185">Reference proteome</keyword>
<keyword evidence="1" id="KW-0472">Membrane</keyword>
<dbReference type="EMBL" id="FSQZ01000001">
    <property type="protein sequence ID" value="SIN71588.1"/>
    <property type="molecule type" value="Genomic_DNA"/>
</dbReference>
<gene>
    <name evidence="2" type="ORF">SAMN05444368_1442</name>
</gene>
<keyword evidence="1" id="KW-1133">Transmembrane helix</keyword>
<keyword evidence="1" id="KW-0812">Transmembrane</keyword>
<feature type="transmembrane region" description="Helical" evidence="1">
    <location>
        <begin position="12"/>
        <end position="31"/>
    </location>
</feature>
<evidence type="ECO:0000313" key="3">
    <source>
        <dbReference type="Proteomes" id="UP000185093"/>
    </source>
</evidence>
<evidence type="ECO:0000313" key="2">
    <source>
        <dbReference type="EMBL" id="SIN71588.1"/>
    </source>
</evidence>
<organism evidence="2 3">
    <name type="scientific">Acetomicrobium flavidum</name>
    <dbReference type="NCBI Taxonomy" id="49896"/>
    <lineage>
        <taxon>Bacteria</taxon>
        <taxon>Thermotogati</taxon>
        <taxon>Synergistota</taxon>
        <taxon>Synergistia</taxon>
        <taxon>Synergistales</taxon>
        <taxon>Acetomicrobiaceae</taxon>
        <taxon>Acetomicrobium</taxon>
    </lineage>
</organism>
<dbReference type="RefSeq" id="WP_074199765.1">
    <property type="nucleotide sequence ID" value="NZ_FSQZ01000001.1"/>
</dbReference>
<reference evidence="2 3" key="1">
    <citation type="submission" date="2016-11" db="EMBL/GenBank/DDBJ databases">
        <authorList>
            <person name="Varghese N."/>
            <person name="Submissions S."/>
        </authorList>
    </citation>
    <scope>NUCLEOTIDE SEQUENCE [LARGE SCALE GENOMIC DNA]</scope>
    <source>
        <strain evidence="2 3">DSM 20664</strain>
    </source>
</reference>
<protein>
    <submittedName>
        <fullName evidence="2">Uncharacterized protein</fullName>
    </submittedName>
</protein>
<name>A0ABY1JE61_9BACT</name>
<comment type="caution">
    <text evidence="2">The sequence shown here is derived from an EMBL/GenBank/DDBJ whole genome shotgun (WGS) entry which is preliminary data.</text>
</comment>
<dbReference type="Proteomes" id="UP000185093">
    <property type="component" value="Unassembled WGS sequence"/>
</dbReference>
<accession>A0ABY1JE61</accession>
<sequence>MRNVRSKSSLVFWSSCVVALAILICGLIFLGKPLREEAAINALPIPEEGEPYVLYVEEGSTLLHIKETVAVDNLLSLVLSIKDVNFKSVDMLLSMLEGSKNTACLVLPRDRKFYLAIKPDHEILHTISLGKLPAKWIEAYPDVSYEFVDGIVKVNTSQSNPILILPYRDILLVSSSMDDLDIMKHNLDNERDISSFEWLVQGEWSGRLRCNVPANIQGELAWICDDKKLNAKWKIQGIEGLLSKEQVSLPRPEKWSGNYILPSQSSLALGLTMIDTPQLAKGVSSLAGTLGVNPDKLLEFLRGQVIFSLGGEANVFTFNLPGVLFQFPNRKELGKEIVDYIWENRLQSLLINRSPLEGFESGGVIELPVSLVLASSEEMTLLGLISNDAILNGLTLDRALPAVAGKEYIFWADVDFRSIAADIERLLSVNKAFNTQVSAGIGIRENFSKLYKAIETLKNAGHLFMGLQSITDGELLWQYKSPQANN</sequence>
<proteinExistence type="predicted"/>
<evidence type="ECO:0000256" key="1">
    <source>
        <dbReference type="SAM" id="Phobius"/>
    </source>
</evidence>